<organism evidence="3 4">
    <name type="scientific">Salix dunnii</name>
    <dbReference type="NCBI Taxonomy" id="1413687"/>
    <lineage>
        <taxon>Eukaryota</taxon>
        <taxon>Viridiplantae</taxon>
        <taxon>Streptophyta</taxon>
        <taxon>Embryophyta</taxon>
        <taxon>Tracheophyta</taxon>
        <taxon>Spermatophyta</taxon>
        <taxon>Magnoliopsida</taxon>
        <taxon>eudicotyledons</taxon>
        <taxon>Gunneridae</taxon>
        <taxon>Pentapetalae</taxon>
        <taxon>rosids</taxon>
        <taxon>fabids</taxon>
        <taxon>Malpighiales</taxon>
        <taxon>Salicaceae</taxon>
        <taxon>Saliceae</taxon>
        <taxon>Salix</taxon>
    </lineage>
</organism>
<evidence type="ECO:0000256" key="1">
    <source>
        <dbReference type="SAM" id="MobiDB-lite"/>
    </source>
</evidence>
<feature type="transmembrane region" description="Helical" evidence="2">
    <location>
        <begin position="253"/>
        <end position="273"/>
    </location>
</feature>
<dbReference type="Proteomes" id="UP000657918">
    <property type="component" value="Unassembled WGS sequence"/>
</dbReference>
<gene>
    <name evidence="3" type="ORF">SADUNF_Sadunf09G0114900</name>
</gene>
<keyword evidence="2" id="KW-0472">Membrane</keyword>
<dbReference type="OrthoDB" id="903824at2759"/>
<dbReference type="AlphaFoldDB" id="A0A835JW10"/>
<keyword evidence="2" id="KW-0812">Transmembrane</keyword>
<comment type="caution">
    <text evidence="3">The sequence shown here is derived from an EMBL/GenBank/DDBJ whole genome shotgun (WGS) entry which is preliminary data.</text>
</comment>
<accession>A0A835JW10</accession>
<keyword evidence="2" id="KW-1133">Transmembrane helix</keyword>
<evidence type="ECO:0008006" key="5">
    <source>
        <dbReference type="Google" id="ProtNLM"/>
    </source>
</evidence>
<keyword evidence="4" id="KW-1185">Reference proteome</keyword>
<evidence type="ECO:0000313" key="3">
    <source>
        <dbReference type="EMBL" id="KAF9676211.1"/>
    </source>
</evidence>
<feature type="transmembrane region" description="Helical" evidence="2">
    <location>
        <begin position="115"/>
        <end position="137"/>
    </location>
</feature>
<dbReference type="EMBL" id="JADGMS010000009">
    <property type="protein sequence ID" value="KAF9676211.1"/>
    <property type="molecule type" value="Genomic_DNA"/>
</dbReference>
<feature type="compositionally biased region" description="Polar residues" evidence="1">
    <location>
        <begin position="8"/>
        <end position="18"/>
    </location>
</feature>
<reference evidence="3 4" key="1">
    <citation type="submission" date="2020-10" db="EMBL/GenBank/DDBJ databases">
        <title>Plant Genome Project.</title>
        <authorList>
            <person name="Zhang R.-G."/>
        </authorList>
    </citation>
    <scope>NUCLEOTIDE SEQUENCE [LARGE SCALE GENOMIC DNA]</scope>
    <source>
        <strain evidence="3">FAFU-HL-1</strain>
        <tissue evidence="3">Leaf</tissue>
    </source>
</reference>
<name>A0A835JW10_9ROSI</name>
<proteinExistence type="predicted"/>
<feature type="region of interest" description="Disordered" evidence="1">
    <location>
        <begin position="1"/>
        <end position="44"/>
    </location>
</feature>
<sequence>MHAKTDSDGTSVDTSWQPRSPRRPVYYVQSPSNHDMEKMSYGSSPTVSPPHLYYHCSPIHHSRESSTSRFSNSLKMPRSLSAWKHIRINDEDGGDHDGDDDDDMDGGGGARKVKLYFIGFLLFVMLFTVFCLILWGASKAYKPEILVKSMVFENFYVQAGNDQTGVPTDMLSLNSTVKIHYRNPATFFAVHVTSTPLEIHYFQLKLASGQGWGQHFARSSDFSPSRVPRIPWEMGYRRIEGMLLVTNLGTDEFGFFNLLSIVVVSFCVCLELWSLEMVDLKSPCYCWVCMGLQGVYVPVVFACEGPLSSRWNINMKKFSQPRKSRRTVVTVVHGSQVPLYGGVPHLADAREHVNKAAVPLNLTFSLRSRAYILGRLVKSKFSKRVRCTVILTGKKLGKPHNLTEACVYH</sequence>
<evidence type="ECO:0000256" key="2">
    <source>
        <dbReference type="SAM" id="Phobius"/>
    </source>
</evidence>
<evidence type="ECO:0000313" key="4">
    <source>
        <dbReference type="Proteomes" id="UP000657918"/>
    </source>
</evidence>
<protein>
    <recommendedName>
        <fullName evidence="5">Late embryogenesis abundant protein LEA-2 subgroup domain-containing protein</fullName>
    </recommendedName>
</protein>